<dbReference type="GO" id="GO:0004222">
    <property type="term" value="F:metalloendopeptidase activity"/>
    <property type="evidence" value="ECO:0007669"/>
    <property type="project" value="InterPro"/>
</dbReference>
<dbReference type="RefSeq" id="WP_105534389.1">
    <property type="nucleotide sequence ID" value="NZ_PUGF01000042.1"/>
</dbReference>
<accession>A0A2S9GSE2</accession>
<protein>
    <submittedName>
        <fullName evidence="7">Peptidase M16 inactive domain</fullName>
    </submittedName>
</protein>
<dbReference type="Pfam" id="PF00675">
    <property type="entry name" value="Peptidase_M16"/>
    <property type="match status" value="2"/>
</dbReference>
<comment type="caution">
    <text evidence="7">The sequence shown here is derived from an EMBL/GenBank/DDBJ whole genome shotgun (WGS) entry which is preliminary data.</text>
</comment>
<dbReference type="Gene3D" id="3.30.830.10">
    <property type="entry name" value="Metalloenzyme, LuxS/M16 peptidase-like"/>
    <property type="match status" value="4"/>
</dbReference>
<evidence type="ECO:0000256" key="2">
    <source>
        <dbReference type="ARBA" id="ARBA00007261"/>
    </source>
</evidence>
<feature type="domain" description="Peptidase M16 N-terminal" evidence="5">
    <location>
        <begin position="52"/>
        <end position="197"/>
    </location>
</feature>
<evidence type="ECO:0000313" key="7">
    <source>
        <dbReference type="EMBL" id="PRC90631.1"/>
    </source>
</evidence>
<dbReference type="Pfam" id="PF05193">
    <property type="entry name" value="Peptidase_M16_C"/>
    <property type="match status" value="2"/>
</dbReference>
<organism evidence="7 8">
    <name type="scientific">Solimicrobium silvestre</name>
    <dbReference type="NCBI Taxonomy" id="2099400"/>
    <lineage>
        <taxon>Bacteria</taxon>
        <taxon>Pseudomonadati</taxon>
        <taxon>Pseudomonadota</taxon>
        <taxon>Betaproteobacteria</taxon>
        <taxon>Burkholderiales</taxon>
        <taxon>Oxalobacteraceae</taxon>
        <taxon>Solimicrobium</taxon>
    </lineage>
</organism>
<dbReference type="SUPFAM" id="SSF63411">
    <property type="entry name" value="LuxS/MPP-like metallohydrolase"/>
    <property type="match status" value="4"/>
</dbReference>
<dbReference type="GO" id="GO:0046872">
    <property type="term" value="F:metal ion binding"/>
    <property type="evidence" value="ECO:0007669"/>
    <property type="project" value="InterPro"/>
</dbReference>
<keyword evidence="8" id="KW-1185">Reference proteome</keyword>
<dbReference type="InterPro" id="IPR011249">
    <property type="entry name" value="Metalloenz_LuxS/M16"/>
</dbReference>
<dbReference type="PROSITE" id="PS00143">
    <property type="entry name" value="INSULINASE"/>
    <property type="match status" value="1"/>
</dbReference>
<evidence type="ECO:0000256" key="3">
    <source>
        <dbReference type="RuleBase" id="RU004447"/>
    </source>
</evidence>
<keyword evidence="4" id="KW-0732">Signal</keyword>
<dbReference type="InterPro" id="IPR050361">
    <property type="entry name" value="MPP/UQCRC_Complex"/>
</dbReference>
<dbReference type="PANTHER" id="PTHR11851:SF49">
    <property type="entry name" value="MITOCHONDRIAL-PROCESSING PEPTIDASE SUBUNIT ALPHA"/>
    <property type="match status" value="1"/>
</dbReference>
<dbReference type="InterPro" id="IPR001431">
    <property type="entry name" value="Pept_M16_Zn_BS"/>
</dbReference>
<feature type="domain" description="Peptidase M16 C-terminal" evidence="6">
    <location>
        <begin position="205"/>
        <end position="381"/>
    </location>
</feature>
<reference evidence="7 8" key="1">
    <citation type="submission" date="2018-02" db="EMBL/GenBank/DDBJ databases">
        <title>Solimicrobium silvestre gen. nov., sp. nov., isolated from alpine forest soil.</title>
        <authorList>
            <person name="Margesin R."/>
            <person name="Albuquerque L."/>
            <person name="Zhang D.-C."/>
            <person name="Froufe H.J.C."/>
            <person name="Severino R."/>
            <person name="Roxo I."/>
            <person name="Egas C."/>
            <person name="Da Costa M.S."/>
        </authorList>
    </citation>
    <scope>NUCLEOTIDE SEQUENCE [LARGE SCALE GENOMIC DNA]</scope>
    <source>
        <strain evidence="7 8">S20-91</strain>
    </source>
</reference>
<evidence type="ECO:0000256" key="1">
    <source>
        <dbReference type="ARBA" id="ARBA00001947"/>
    </source>
</evidence>
<comment type="cofactor">
    <cofactor evidence="1">
        <name>Zn(2+)</name>
        <dbReference type="ChEBI" id="CHEBI:29105"/>
    </cofactor>
</comment>
<dbReference type="GO" id="GO:0006508">
    <property type="term" value="P:proteolysis"/>
    <property type="evidence" value="ECO:0007669"/>
    <property type="project" value="InterPro"/>
</dbReference>
<evidence type="ECO:0000313" key="8">
    <source>
        <dbReference type="Proteomes" id="UP000237839"/>
    </source>
</evidence>
<dbReference type="Proteomes" id="UP000237839">
    <property type="component" value="Unassembled WGS sequence"/>
</dbReference>
<feature type="domain" description="Peptidase M16 C-terminal" evidence="6">
    <location>
        <begin position="652"/>
        <end position="833"/>
    </location>
</feature>
<name>A0A2S9GSE2_9BURK</name>
<dbReference type="AlphaFoldDB" id="A0A2S9GSE2"/>
<sequence>MPVQIKRVGFVVLMCFSLLQPSAWAGALPKDITQHASVEGITEYRLANGLKVLLMPDASKPTVTVNITYLVGSRQENYGETGMAHLLEHMMFKGTPKIPKIDIDFNQRGMHSNASTSLDRTNYFEQFEASDDNLHWAIKMEADRMIHSNIAKKDLDSEMTVVRNEFEMGENSPINVLIKRLQSIAFDWHNYGNSTIGNRSDIENVKIENLQAFYHLYYQPDNAVLLVAGKFDVNKTLTWISSEFGAIPKPKRSLPVFWTVEPTQDGERNFVVRRKGDTQIVMVAYKIPAALHPDNDALSFAGDILSDNPSGRLHKALVETGKAVDVFSTSIGSYAPGLQVIGAVVKKDDAIEPVRDALVAAIESFASTPPTPEEMERMKRNYRNQAEKTLTDPETIGLELSEVLALGDWRYFFQNRDQVEQVTSEQVAAAAARYFKRDNRIVGMFIPEDQPQRAEIPAAPSIQEVMQGFKPKLDLQTAEVFDPSPANIDKRTVHSNIGGLNVAMLTKKNKGETVSVALALHWGDEKSLFEKKMISSLTNAMLTRGNSKYSREQLNDEFSKLKITGDIYHFDTTRENLAAALALVAQVLKEPSFPENEFEQLKKQILSSLEGQRSEPNALAKQALDQHFNHYPKGDWRSSVTIAEAIERVNAITLDELKVFHKNFYGASKGELSLVGDIDVAATSKVIEQAFGNWTSLATYKRIDDAYTEIAPLKININTPDKENGLYLAKMNLNLNDQDEQYPALLVANYLFGGGAELNSRVMERIRQKDGLSYGGGSSLRVGSLDNASSFQLHAIAAPQNLAKVAVAMQEELNRVLKDGFSAEEVARAKSGLKQQAVQSRSQDASLVEDWNSYQYLQRSFAWTQAFEDKVNVLTAEQVNAAFKKMIDPSKLTVVIAGDESKMSSDKAAK</sequence>
<feature type="domain" description="Peptidase M16 N-terminal" evidence="5">
    <location>
        <begin position="505"/>
        <end position="626"/>
    </location>
</feature>
<evidence type="ECO:0000259" key="5">
    <source>
        <dbReference type="Pfam" id="PF00675"/>
    </source>
</evidence>
<dbReference type="OrthoDB" id="9811314at2"/>
<gene>
    <name evidence="7" type="ORF">S2091_4667</name>
</gene>
<feature type="signal peptide" evidence="4">
    <location>
        <begin position="1"/>
        <end position="25"/>
    </location>
</feature>
<dbReference type="EMBL" id="PUGF01000042">
    <property type="protein sequence ID" value="PRC90631.1"/>
    <property type="molecule type" value="Genomic_DNA"/>
</dbReference>
<dbReference type="PANTHER" id="PTHR11851">
    <property type="entry name" value="METALLOPROTEASE"/>
    <property type="match status" value="1"/>
</dbReference>
<feature type="chain" id="PRO_5015500071" evidence="4">
    <location>
        <begin position="26"/>
        <end position="910"/>
    </location>
</feature>
<comment type="similarity">
    <text evidence="2 3">Belongs to the peptidase M16 family.</text>
</comment>
<dbReference type="InterPro" id="IPR011765">
    <property type="entry name" value="Pept_M16_N"/>
</dbReference>
<evidence type="ECO:0000256" key="4">
    <source>
        <dbReference type="SAM" id="SignalP"/>
    </source>
</evidence>
<dbReference type="InterPro" id="IPR007863">
    <property type="entry name" value="Peptidase_M16_C"/>
</dbReference>
<evidence type="ECO:0000259" key="6">
    <source>
        <dbReference type="Pfam" id="PF05193"/>
    </source>
</evidence>
<proteinExistence type="inferred from homology"/>